<dbReference type="AlphaFoldDB" id="A0A0C9XC61"/>
<dbReference type="HOGENOM" id="CLU_1175594_0_0_1"/>
<accession>A0A0C9XC61</accession>
<dbReference type="EMBL" id="KN838592">
    <property type="protein sequence ID" value="KIK02446.1"/>
    <property type="molecule type" value="Genomic_DNA"/>
</dbReference>
<reference evidence="1 2" key="1">
    <citation type="submission" date="2014-04" db="EMBL/GenBank/DDBJ databases">
        <authorList>
            <consortium name="DOE Joint Genome Institute"/>
            <person name="Kuo A."/>
            <person name="Kohler A."/>
            <person name="Nagy L.G."/>
            <person name="Floudas D."/>
            <person name="Copeland A."/>
            <person name="Barry K.W."/>
            <person name="Cichocki N."/>
            <person name="Veneault-Fourrey C."/>
            <person name="LaButti K."/>
            <person name="Lindquist E.A."/>
            <person name="Lipzen A."/>
            <person name="Lundell T."/>
            <person name="Morin E."/>
            <person name="Murat C."/>
            <person name="Sun H."/>
            <person name="Tunlid A."/>
            <person name="Henrissat B."/>
            <person name="Grigoriev I.V."/>
            <person name="Hibbett D.S."/>
            <person name="Martin F."/>
            <person name="Nordberg H.P."/>
            <person name="Cantor M.N."/>
            <person name="Hua S.X."/>
        </authorList>
    </citation>
    <scope>NUCLEOTIDE SEQUENCE [LARGE SCALE GENOMIC DNA]</scope>
    <source>
        <strain evidence="1 2">LaAM-08-1</strain>
    </source>
</reference>
<reference evidence="2" key="2">
    <citation type="submission" date="2015-01" db="EMBL/GenBank/DDBJ databases">
        <title>Evolutionary Origins and Diversification of the Mycorrhizal Mutualists.</title>
        <authorList>
            <consortium name="DOE Joint Genome Institute"/>
            <consortium name="Mycorrhizal Genomics Consortium"/>
            <person name="Kohler A."/>
            <person name="Kuo A."/>
            <person name="Nagy L.G."/>
            <person name="Floudas D."/>
            <person name="Copeland A."/>
            <person name="Barry K.W."/>
            <person name="Cichocki N."/>
            <person name="Veneault-Fourrey C."/>
            <person name="LaButti K."/>
            <person name="Lindquist E.A."/>
            <person name="Lipzen A."/>
            <person name="Lundell T."/>
            <person name="Morin E."/>
            <person name="Murat C."/>
            <person name="Riley R."/>
            <person name="Ohm R."/>
            <person name="Sun H."/>
            <person name="Tunlid A."/>
            <person name="Henrissat B."/>
            <person name="Grigoriev I.V."/>
            <person name="Hibbett D.S."/>
            <person name="Martin F."/>
        </authorList>
    </citation>
    <scope>NUCLEOTIDE SEQUENCE [LARGE SCALE GENOMIC DNA]</scope>
    <source>
        <strain evidence="2">LaAM-08-1</strain>
    </source>
</reference>
<protein>
    <submittedName>
        <fullName evidence="1">Uncharacterized protein</fullName>
    </submittedName>
</protein>
<evidence type="ECO:0000313" key="2">
    <source>
        <dbReference type="Proteomes" id="UP000054477"/>
    </source>
</evidence>
<keyword evidence="2" id="KW-1185">Reference proteome</keyword>
<sequence>MAGIRQDEVHPLSRDGWSGLAFDLAGYIILLSQYIPLSVVSVDQFERAENITVTGSFATTIASDEDPYSSFILGGGKEISNLRYSWVMFVRLSAICGWLNLKGVERSGRLRQLDWPGAEWAPTRRKANHGYKDLNAWRLGQLKLFKLARPSLGVWSFPTNNGKAKVCPPVQGFGDKADEVHELTGGASEQKKARNFGLPAVFSIVERDKKDPRFKAIYRMEAVSFVGVPLHTPPPF</sequence>
<evidence type="ECO:0000313" key="1">
    <source>
        <dbReference type="EMBL" id="KIK02446.1"/>
    </source>
</evidence>
<gene>
    <name evidence="1" type="ORF">K443DRAFT_6085</name>
</gene>
<organism evidence="1 2">
    <name type="scientific">Laccaria amethystina LaAM-08-1</name>
    <dbReference type="NCBI Taxonomy" id="1095629"/>
    <lineage>
        <taxon>Eukaryota</taxon>
        <taxon>Fungi</taxon>
        <taxon>Dikarya</taxon>
        <taxon>Basidiomycota</taxon>
        <taxon>Agaricomycotina</taxon>
        <taxon>Agaricomycetes</taxon>
        <taxon>Agaricomycetidae</taxon>
        <taxon>Agaricales</taxon>
        <taxon>Agaricineae</taxon>
        <taxon>Hydnangiaceae</taxon>
        <taxon>Laccaria</taxon>
    </lineage>
</organism>
<name>A0A0C9XC61_9AGAR</name>
<dbReference type="Proteomes" id="UP000054477">
    <property type="component" value="Unassembled WGS sequence"/>
</dbReference>
<proteinExistence type="predicted"/>